<evidence type="ECO:0000259" key="13">
    <source>
        <dbReference type="Pfam" id="PF04452"/>
    </source>
</evidence>
<comment type="function">
    <text evidence="10 12">Specifically methylates the N3 position of the uracil ring of uridine 1498 (m3U1498) in 16S rRNA. Acts on the fully assembled 30S ribosomal subunit.</text>
</comment>
<dbReference type="PANTHER" id="PTHR30027">
    <property type="entry name" value="RIBOSOMAL RNA SMALL SUBUNIT METHYLTRANSFERASE E"/>
    <property type="match status" value="1"/>
</dbReference>
<evidence type="ECO:0000313" key="15">
    <source>
        <dbReference type="EMBL" id="SEM65705.1"/>
    </source>
</evidence>
<dbReference type="NCBIfam" id="TIGR00046">
    <property type="entry name" value="RsmE family RNA methyltransferase"/>
    <property type="match status" value="1"/>
</dbReference>
<evidence type="ECO:0000256" key="3">
    <source>
        <dbReference type="ARBA" id="ARBA00012328"/>
    </source>
</evidence>
<dbReference type="EMBL" id="FOCC01000006">
    <property type="protein sequence ID" value="SEM65705.1"/>
    <property type="molecule type" value="Genomic_DNA"/>
</dbReference>
<dbReference type="InterPro" id="IPR029028">
    <property type="entry name" value="Alpha/beta_knot_MTases"/>
</dbReference>
<evidence type="ECO:0000256" key="2">
    <source>
        <dbReference type="ARBA" id="ARBA00005528"/>
    </source>
</evidence>
<evidence type="ECO:0000256" key="10">
    <source>
        <dbReference type="ARBA" id="ARBA00025699"/>
    </source>
</evidence>
<evidence type="ECO:0000256" key="4">
    <source>
        <dbReference type="ARBA" id="ARBA00013673"/>
    </source>
</evidence>
<keyword evidence="5 12" id="KW-0963">Cytoplasm</keyword>
<proteinExistence type="inferred from homology"/>
<dbReference type="CDD" id="cd18084">
    <property type="entry name" value="RsmE-like"/>
    <property type="match status" value="1"/>
</dbReference>
<dbReference type="InterPro" id="IPR046886">
    <property type="entry name" value="RsmE_MTase_dom"/>
</dbReference>
<dbReference type="Pfam" id="PF04452">
    <property type="entry name" value="Methyltrans_RNA"/>
    <property type="match status" value="1"/>
</dbReference>
<dbReference type="Pfam" id="PF20260">
    <property type="entry name" value="PUA_4"/>
    <property type="match status" value="1"/>
</dbReference>
<comment type="similarity">
    <text evidence="2 12">Belongs to the RNA methyltransferase RsmE family.</text>
</comment>
<feature type="domain" description="Ribosomal RNA small subunit methyltransferase E PUA-like" evidence="14">
    <location>
        <begin position="16"/>
        <end position="62"/>
    </location>
</feature>
<dbReference type="SUPFAM" id="SSF88697">
    <property type="entry name" value="PUA domain-like"/>
    <property type="match status" value="1"/>
</dbReference>
<dbReference type="InterPro" id="IPR015947">
    <property type="entry name" value="PUA-like_sf"/>
</dbReference>
<evidence type="ECO:0000259" key="14">
    <source>
        <dbReference type="Pfam" id="PF20260"/>
    </source>
</evidence>
<accession>A0ABY1ABI4</accession>
<evidence type="ECO:0000256" key="11">
    <source>
        <dbReference type="ARBA" id="ARBA00047944"/>
    </source>
</evidence>
<dbReference type="Proteomes" id="UP000182089">
    <property type="component" value="Unassembled WGS sequence"/>
</dbReference>
<comment type="caution">
    <text evidence="15">The sequence shown here is derived from an EMBL/GenBank/DDBJ whole genome shotgun (WGS) entry which is preliminary data.</text>
</comment>
<keyword evidence="6 12" id="KW-0698">rRNA processing</keyword>
<keyword evidence="7 12" id="KW-0489">Methyltransferase</keyword>
<protein>
    <recommendedName>
        <fullName evidence="4 12">Ribosomal RNA small subunit methyltransferase E</fullName>
        <ecNumber evidence="3 12">2.1.1.193</ecNumber>
    </recommendedName>
</protein>
<dbReference type="PIRSF" id="PIRSF015601">
    <property type="entry name" value="MTase_slr0722"/>
    <property type="match status" value="1"/>
</dbReference>
<evidence type="ECO:0000256" key="7">
    <source>
        <dbReference type="ARBA" id="ARBA00022603"/>
    </source>
</evidence>
<dbReference type="InterPro" id="IPR006700">
    <property type="entry name" value="RsmE"/>
</dbReference>
<reference evidence="15 16" key="1">
    <citation type="submission" date="2016-10" db="EMBL/GenBank/DDBJ databases">
        <authorList>
            <person name="Varghese N."/>
            <person name="Submissions S."/>
        </authorList>
    </citation>
    <scope>NUCLEOTIDE SEQUENCE [LARGE SCALE GENOMIC DNA]</scope>
    <source>
        <strain evidence="15 16">WC1T17</strain>
    </source>
</reference>
<dbReference type="InterPro" id="IPR029026">
    <property type="entry name" value="tRNA_m1G_MTases_N"/>
</dbReference>
<dbReference type="SUPFAM" id="SSF75217">
    <property type="entry name" value="alpha/beta knot"/>
    <property type="match status" value="1"/>
</dbReference>
<comment type="subcellular location">
    <subcellularLocation>
        <location evidence="1 12">Cytoplasm</location>
    </subcellularLocation>
</comment>
<dbReference type="EC" id="2.1.1.193" evidence="3 12"/>
<evidence type="ECO:0000256" key="1">
    <source>
        <dbReference type="ARBA" id="ARBA00004496"/>
    </source>
</evidence>
<evidence type="ECO:0000313" key="16">
    <source>
        <dbReference type="Proteomes" id="UP000182089"/>
    </source>
</evidence>
<evidence type="ECO:0000256" key="6">
    <source>
        <dbReference type="ARBA" id="ARBA00022552"/>
    </source>
</evidence>
<dbReference type="PANTHER" id="PTHR30027:SF3">
    <property type="entry name" value="16S RRNA (URACIL(1498)-N(3))-METHYLTRANSFERASE"/>
    <property type="match status" value="1"/>
</dbReference>
<name>A0ABY1ABI4_9LACO</name>
<gene>
    <name evidence="15" type="ORF">SAMN05216431_10649</name>
</gene>
<evidence type="ECO:0000256" key="5">
    <source>
        <dbReference type="ARBA" id="ARBA00022490"/>
    </source>
</evidence>
<evidence type="ECO:0000256" key="8">
    <source>
        <dbReference type="ARBA" id="ARBA00022679"/>
    </source>
</evidence>
<keyword evidence="9 12" id="KW-0949">S-adenosyl-L-methionine</keyword>
<organism evidence="15 16">
    <name type="scientific">Ligilactobacillus ruminis</name>
    <dbReference type="NCBI Taxonomy" id="1623"/>
    <lineage>
        <taxon>Bacteria</taxon>
        <taxon>Bacillati</taxon>
        <taxon>Bacillota</taxon>
        <taxon>Bacilli</taxon>
        <taxon>Lactobacillales</taxon>
        <taxon>Lactobacillaceae</taxon>
        <taxon>Ligilactobacillus</taxon>
    </lineage>
</organism>
<dbReference type="Gene3D" id="3.40.1280.10">
    <property type="match status" value="1"/>
</dbReference>
<evidence type="ECO:0000256" key="12">
    <source>
        <dbReference type="PIRNR" id="PIRNR015601"/>
    </source>
</evidence>
<sequence>MQRYFLNEDLKAQNPLPNEIYRHAIVVMRMKVGERFELVTPDELVHVVEISQLENKKAFVKEVEVLKPVVELPVRAHLFCGLSKKDKAEWVVQKATELGADTITFFKGDWSVAKWDEKKQVKKLERLAKIAQGAAEQSHRVHIPQIKFMENLNQLDLPLATVGLCAYEEAAKEGEKSSMAKAMQLLKKDAKEVYAVFGPEGGLSPKETDLLKQKGFLMAGLGPRIMRTETAPLYFLAALSFALELE</sequence>
<dbReference type="InterPro" id="IPR046887">
    <property type="entry name" value="RsmE_PUA-like"/>
</dbReference>
<comment type="catalytic activity">
    <reaction evidence="11 12">
        <text>uridine(1498) in 16S rRNA + S-adenosyl-L-methionine = N(3)-methyluridine(1498) in 16S rRNA + S-adenosyl-L-homocysteine + H(+)</text>
        <dbReference type="Rhea" id="RHEA:42920"/>
        <dbReference type="Rhea" id="RHEA-COMP:10283"/>
        <dbReference type="Rhea" id="RHEA-COMP:10284"/>
        <dbReference type="ChEBI" id="CHEBI:15378"/>
        <dbReference type="ChEBI" id="CHEBI:57856"/>
        <dbReference type="ChEBI" id="CHEBI:59789"/>
        <dbReference type="ChEBI" id="CHEBI:65315"/>
        <dbReference type="ChEBI" id="CHEBI:74502"/>
        <dbReference type="EC" id="2.1.1.193"/>
    </reaction>
</comment>
<keyword evidence="8 12" id="KW-0808">Transferase</keyword>
<feature type="domain" description="Ribosomal RNA small subunit methyltransferase E methyltransferase" evidence="13">
    <location>
        <begin position="71"/>
        <end position="239"/>
    </location>
</feature>
<evidence type="ECO:0000256" key="9">
    <source>
        <dbReference type="ARBA" id="ARBA00022691"/>
    </source>
</evidence>